<reference evidence="2 3" key="1">
    <citation type="journal article" date="2018" name="Front. Plant Sci.">
        <title>Red Clover (Trifolium pratense) and Zigzag Clover (T. medium) - A Picture of Genomic Similarities and Differences.</title>
        <authorList>
            <person name="Dluhosova J."/>
            <person name="Istvanek J."/>
            <person name="Nedelnik J."/>
            <person name="Repkova J."/>
        </authorList>
    </citation>
    <scope>NUCLEOTIDE SEQUENCE [LARGE SCALE GENOMIC DNA]</scope>
    <source>
        <strain evidence="3">cv. 10/8</strain>
        <tissue evidence="2">Leaf</tissue>
    </source>
</reference>
<protein>
    <submittedName>
        <fullName evidence="2">Uncharacterized protein</fullName>
    </submittedName>
</protein>
<evidence type="ECO:0000256" key="1">
    <source>
        <dbReference type="SAM" id="MobiDB-lite"/>
    </source>
</evidence>
<name>A0A392RJA7_9FABA</name>
<sequence length="78" mass="8324">LGTPQAGRSNQHKPGKTELPSTPGLVPPELGAVGSNFPGKTGQLCAWLGPSRAGRRHQKVQEMLKNANLKGTRLDTQR</sequence>
<comment type="caution">
    <text evidence="2">The sequence shown here is derived from an EMBL/GenBank/DDBJ whole genome shotgun (WGS) entry which is preliminary data.</text>
</comment>
<dbReference type="AlphaFoldDB" id="A0A392RJA7"/>
<evidence type="ECO:0000313" key="2">
    <source>
        <dbReference type="EMBL" id="MCI36307.1"/>
    </source>
</evidence>
<accession>A0A392RJA7</accession>
<proteinExistence type="predicted"/>
<organism evidence="2 3">
    <name type="scientific">Trifolium medium</name>
    <dbReference type="NCBI Taxonomy" id="97028"/>
    <lineage>
        <taxon>Eukaryota</taxon>
        <taxon>Viridiplantae</taxon>
        <taxon>Streptophyta</taxon>
        <taxon>Embryophyta</taxon>
        <taxon>Tracheophyta</taxon>
        <taxon>Spermatophyta</taxon>
        <taxon>Magnoliopsida</taxon>
        <taxon>eudicotyledons</taxon>
        <taxon>Gunneridae</taxon>
        <taxon>Pentapetalae</taxon>
        <taxon>rosids</taxon>
        <taxon>fabids</taxon>
        <taxon>Fabales</taxon>
        <taxon>Fabaceae</taxon>
        <taxon>Papilionoideae</taxon>
        <taxon>50 kb inversion clade</taxon>
        <taxon>NPAAA clade</taxon>
        <taxon>Hologalegina</taxon>
        <taxon>IRL clade</taxon>
        <taxon>Trifolieae</taxon>
        <taxon>Trifolium</taxon>
    </lineage>
</organism>
<keyword evidence="3" id="KW-1185">Reference proteome</keyword>
<dbReference type="Proteomes" id="UP000265520">
    <property type="component" value="Unassembled WGS sequence"/>
</dbReference>
<evidence type="ECO:0000313" key="3">
    <source>
        <dbReference type="Proteomes" id="UP000265520"/>
    </source>
</evidence>
<feature type="non-terminal residue" evidence="2">
    <location>
        <position position="1"/>
    </location>
</feature>
<feature type="region of interest" description="Disordered" evidence="1">
    <location>
        <begin position="1"/>
        <end position="37"/>
    </location>
</feature>
<dbReference type="EMBL" id="LXQA010232579">
    <property type="protein sequence ID" value="MCI36307.1"/>
    <property type="molecule type" value="Genomic_DNA"/>
</dbReference>